<keyword evidence="1" id="KW-0539">Nucleus</keyword>
<feature type="region of interest" description="Disordered" evidence="2">
    <location>
        <begin position="60"/>
        <end position="96"/>
    </location>
</feature>
<dbReference type="GO" id="GO:0005634">
    <property type="term" value="C:nucleus"/>
    <property type="evidence" value="ECO:0007669"/>
    <property type="project" value="TreeGrafter"/>
</dbReference>
<feature type="domain" description="Zn(2)-C6 fungal-type" evidence="3">
    <location>
        <begin position="20"/>
        <end position="48"/>
    </location>
</feature>
<dbReference type="InterPro" id="IPR036864">
    <property type="entry name" value="Zn2-C6_fun-type_DNA-bd_sf"/>
</dbReference>
<organism evidence="4 5">
    <name type="scientific">Fusarium denticulatum</name>
    <dbReference type="NCBI Taxonomy" id="48507"/>
    <lineage>
        <taxon>Eukaryota</taxon>
        <taxon>Fungi</taxon>
        <taxon>Dikarya</taxon>
        <taxon>Ascomycota</taxon>
        <taxon>Pezizomycotina</taxon>
        <taxon>Sordariomycetes</taxon>
        <taxon>Hypocreomycetidae</taxon>
        <taxon>Hypocreales</taxon>
        <taxon>Nectriaceae</taxon>
        <taxon>Fusarium</taxon>
        <taxon>Fusarium fujikuroi species complex</taxon>
    </lineage>
</organism>
<sequence length="561" mass="62977">MYRPAPPRPKRTRICRSRDGCHTCRRKHRKCDLAKPSCSNCTRNGLECDGYTLRLTWLPASVGTGDNPQRPKRTAPPEKNMSPPSTDPNAATSVSYPREPDRWLGTLIGDGANVDDAHLQQLLTHAADHQEPSRGFLLLDHEAYLLSHFNRCVHGQLMHLMGDWLTDLLYHPYLEPALMAISASNLFQENVFRRDPTSSSCHIKKRQTDKLTQSCFRLAINYYNDAIRTISDTTSNGNKSPHLNLAVTLLLVLFEWESGSVHGSFVHMDGADAIVLSSIEELCQTSTGRLLLKSWTDMRARKNRQKLAFRPLEIELSRASDSRDRVLMSHALHFSSGVASALTNAISMRDRLVLQMCAASDGIAERLVLSHFRQWYSHAFDFNYTKELSSKTECVLTTKELMKGLDATKQVLHEWRNGLEKSQLPVLQASFPSALDESSEDRLVLVGDVAPLQFRTPDAAFDYLRYAVSLVITSPQVLSIYVLSTRPRAPETHVPAVVAHLLSVIEGLDPAQLIRYDVYDSGPLWVLVTLALCERDAAMYTVAVAEGHLTTTMLLKFCNHR</sequence>
<reference evidence="4 5" key="1">
    <citation type="submission" date="2020-05" db="EMBL/GenBank/DDBJ databases">
        <title>Identification and distribution of gene clusters putatively required for synthesis of sphingolipid metabolism inhibitors in phylogenetically diverse species of the filamentous fungus Fusarium.</title>
        <authorList>
            <person name="Kim H.-S."/>
            <person name="Busman M."/>
            <person name="Brown D.W."/>
            <person name="Divon H."/>
            <person name="Uhlig S."/>
            <person name="Proctor R.H."/>
        </authorList>
    </citation>
    <scope>NUCLEOTIDE SEQUENCE [LARGE SCALE GENOMIC DNA]</scope>
    <source>
        <strain evidence="4 5">NRRL 25311</strain>
    </source>
</reference>
<dbReference type="GO" id="GO:0000981">
    <property type="term" value="F:DNA-binding transcription factor activity, RNA polymerase II-specific"/>
    <property type="evidence" value="ECO:0007669"/>
    <property type="project" value="InterPro"/>
</dbReference>
<dbReference type="PROSITE" id="PS00463">
    <property type="entry name" value="ZN2_CY6_FUNGAL_1"/>
    <property type="match status" value="1"/>
</dbReference>
<accession>A0A8H5TWL8</accession>
<name>A0A8H5TWL8_9HYPO</name>
<evidence type="ECO:0000313" key="5">
    <source>
        <dbReference type="Proteomes" id="UP000562682"/>
    </source>
</evidence>
<dbReference type="CDD" id="cd00067">
    <property type="entry name" value="GAL4"/>
    <property type="match status" value="1"/>
</dbReference>
<dbReference type="PROSITE" id="PS50048">
    <property type="entry name" value="ZN2_CY6_FUNGAL_2"/>
    <property type="match status" value="1"/>
</dbReference>
<dbReference type="GO" id="GO:0000976">
    <property type="term" value="F:transcription cis-regulatory region binding"/>
    <property type="evidence" value="ECO:0007669"/>
    <property type="project" value="TreeGrafter"/>
</dbReference>
<dbReference type="Pfam" id="PF00172">
    <property type="entry name" value="Zn_clus"/>
    <property type="match status" value="1"/>
</dbReference>
<comment type="caution">
    <text evidence="4">The sequence shown here is derived from an EMBL/GenBank/DDBJ whole genome shotgun (WGS) entry which is preliminary data.</text>
</comment>
<evidence type="ECO:0000256" key="1">
    <source>
        <dbReference type="ARBA" id="ARBA00023242"/>
    </source>
</evidence>
<dbReference type="EMBL" id="JAAOAK010000267">
    <property type="protein sequence ID" value="KAF5678536.1"/>
    <property type="molecule type" value="Genomic_DNA"/>
</dbReference>
<evidence type="ECO:0000256" key="2">
    <source>
        <dbReference type="SAM" id="MobiDB-lite"/>
    </source>
</evidence>
<evidence type="ECO:0000259" key="3">
    <source>
        <dbReference type="PROSITE" id="PS50048"/>
    </source>
</evidence>
<dbReference type="AlphaFoldDB" id="A0A8H5TWL8"/>
<dbReference type="SUPFAM" id="SSF57701">
    <property type="entry name" value="Zn2/Cys6 DNA-binding domain"/>
    <property type="match status" value="1"/>
</dbReference>
<dbReference type="Gene3D" id="4.10.240.10">
    <property type="entry name" value="Zn(2)-C6 fungal-type DNA-binding domain"/>
    <property type="match status" value="1"/>
</dbReference>
<dbReference type="GO" id="GO:0008270">
    <property type="term" value="F:zinc ion binding"/>
    <property type="evidence" value="ECO:0007669"/>
    <property type="project" value="InterPro"/>
</dbReference>
<dbReference type="PANTHER" id="PTHR37534">
    <property type="entry name" value="TRANSCRIPTIONAL ACTIVATOR PROTEIN UGA3"/>
    <property type="match status" value="1"/>
</dbReference>
<evidence type="ECO:0000313" key="4">
    <source>
        <dbReference type="EMBL" id="KAF5678536.1"/>
    </source>
</evidence>
<gene>
    <name evidence="4" type="ORF">FDENT_8915</name>
</gene>
<protein>
    <recommendedName>
        <fullName evidence="3">Zn(2)-C6 fungal-type domain-containing protein</fullName>
    </recommendedName>
</protein>
<feature type="compositionally biased region" description="Polar residues" evidence="2">
    <location>
        <begin position="82"/>
        <end position="95"/>
    </location>
</feature>
<dbReference type="Proteomes" id="UP000562682">
    <property type="component" value="Unassembled WGS sequence"/>
</dbReference>
<dbReference type="SMART" id="SM00066">
    <property type="entry name" value="GAL4"/>
    <property type="match status" value="1"/>
</dbReference>
<proteinExistence type="predicted"/>
<dbReference type="PANTHER" id="PTHR37534:SF49">
    <property type="entry name" value="LYSINE BIOSYNTHESIS REGULATORY PROTEIN LYS14"/>
    <property type="match status" value="1"/>
</dbReference>
<dbReference type="GO" id="GO:0045944">
    <property type="term" value="P:positive regulation of transcription by RNA polymerase II"/>
    <property type="evidence" value="ECO:0007669"/>
    <property type="project" value="TreeGrafter"/>
</dbReference>
<keyword evidence="5" id="KW-1185">Reference proteome</keyword>
<dbReference type="InterPro" id="IPR001138">
    <property type="entry name" value="Zn2Cys6_DnaBD"/>
</dbReference>